<dbReference type="GO" id="GO:0008121">
    <property type="term" value="F:quinol-cytochrome-c reductase activity"/>
    <property type="evidence" value="ECO:0007669"/>
    <property type="project" value="UniProtKB-UniRule"/>
</dbReference>
<evidence type="ECO:0000256" key="9">
    <source>
        <dbReference type="ARBA" id="ARBA00022723"/>
    </source>
</evidence>
<dbReference type="GO" id="GO:0005506">
    <property type="term" value="F:iron ion binding"/>
    <property type="evidence" value="ECO:0007669"/>
    <property type="project" value="UniProtKB-UniRule"/>
</dbReference>
<evidence type="ECO:0000256" key="4">
    <source>
        <dbReference type="ARBA" id="ARBA00022448"/>
    </source>
</evidence>
<feature type="domain" description="Cytochrome c" evidence="20">
    <location>
        <begin position="56"/>
        <end position="141"/>
    </location>
</feature>
<feature type="domain" description="Cytochrome c" evidence="20">
    <location>
        <begin position="160"/>
        <end position="238"/>
    </location>
</feature>
<keyword evidence="11 17" id="KW-1278">Translocase</keyword>
<evidence type="ECO:0000256" key="14">
    <source>
        <dbReference type="ARBA" id="ARBA00023004"/>
    </source>
</evidence>
<evidence type="ECO:0000256" key="11">
    <source>
        <dbReference type="ARBA" id="ARBA00022967"/>
    </source>
</evidence>
<dbReference type="PIRSF" id="PIRSF000007">
    <property type="entry name" value="Ubiq_cycred_cyc"/>
    <property type="match status" value="1"/>
</dbReference>
<dbReference type="PROSITE" id="PS51007">
    <property type="entry name" value="CYTC"/>
    <property type="match status" value="2"/>
</dbReference>
<dbReference type="PANTHER" id="PTHR33751:SF13">
    <property type="entry name" value="CYTOCHROME BC1 COMPLEX CYTOCHROME C SUBUNIT"/>
    <property type="match status" value="1"/>
</dbReference>
<feature type="binding site" description="axial binding residue" evidence="19">
    <location>
        <position position="73"/>
    </location>
    <ligand>
        <name>heme c</name>
        <dbReference type="ChEBI" id="CHEBI:61717"/>
        <label>1</label>
    </ligand>
    <ligandPart>
        <name>Fe</name>
        <dbReference type="ChEBI" id="CHEBI:18248"/>
    </ligandPart>
</feature>
<evidence type="ECO:0000256" key="6">
    <source>
        <dbReference type="ARBA" id="ARBA00022617"/>
    </source>
</evidence>
<name>A0A1H1MIX0_9ACTN</name>
<dbReference type="SUPFAM" id="SSF46626">
    <property type="entry name" value="Cytochrome c"/>
    <property type="match status" value="2"/>
</dbReference>
<dbReference type="EC" id="7.1.1.8" evidence="2 17"/>
<keyword evidence="13 17" id="KW-1133">Transmembrane helix</keyword>
<dbReference type="PANTHER" id="PTHR33751">
    <property type="entry name" value="CBB3-TYPE CYTOCHROME C OXIDASE SUBUNIT FIXP"/>
    <property type="match status" value="1"/>
</dbReference>
<evidence type="ECO:0000256" key="19">
    <source>
        <dbReference type="PIRSR" id="PIRSR000007-51"/>
    </source>
</evidence>
<proteinExistence type="predicted"/>
<evidence type="ECO:0000259" key="20">
    <source>
        <dbReference type="PROSITE" id="PS51007"/>
    </source>
</evidence>
<keyword evidence="4 17" id="KW-0813">Transport</keyword>
<keyword evidence="22" id="KW-1185">Reference proteome</keyword>
<dbReference type="GO" id="GO:0005886">
    <property type="term" value="C:plasma membrane"/>
    <property type="evidence" value="ECO:0007669"/>
    <property type="project" value="UniProtKB-SubCell"/>
</dbReference>
<evidence type="ECO:0000256" key="17">
    <source>
        <dbReference type="PIRNR" id="PIRNR000007"/>
    </source>
</evidence>
<evidence type="ECO:0000256" key="10">
    <source>
        <dbReference type="ARBA" id="ARBA00022737"/>
    </source>
</evidence>
<evidence type="ECO:0000256" key="3">
    <source>
        <dbReference type="ARBA" id="ARBA00017819"/>
    </source>
</evidence>
<feature type="binding site" description="covalent" evidence="18">
    <location>
        <position position="176"/>
    </location>
    <ligand>
        <name>heme c</name>
        <dbReference type="ChEBI" id="CHEBI:61717"/>
        <label>2</label>
    </ligand>
</feature>
<evidence type="ECO:0000313" key="21">
    <source>
        <dbReference type="EMBL" id="SDR86315.1"/>
    </source>
</evidence>
<evidence type="ECO:0000256" key="16">
    <source>
        <dbReference type="ARBA" id="ARBA00029351"/>
    </source>
</evidence>
<evidence type="ECO:0000256" key="8">
    <source>
        <dbReference type="ARBA" id="ARBA00022692"/>
    </source>
</evidence>
<evidence type="ECO:0000256" key="18">
    <source>
        <dbReference type="PIRSR" id="PIRSR000007-50"/>
    </source>
</evidence>
<comment type="subcellular location">
    <subcellularLocation>
        <location evidence="1 17">Cell membrane</location>
        <topology evidence="1 17">Multi-pass membrane protein</topology>
    </subcellularLocation>
</comment>
<feature type="binding site" description="covalent" evidence="18">
    <location>
        <position position="173"/>
    </location>
    <ligand>
        <name>heme c</name>
        <dbReference type="ChEBI" id="CHEBI:61717"/>
        <label>2</label>
    </ligand>
</feature>
<dbReference type="InterPro" id="IPR009056">
    <property type="entry name" value="Cyt_c-like_dom"/>
</dbReference>
<keyword evidence="12 17" id="KW-0249">Electron transport</keyword>
<evidence type="ECO:0000256" key="2">
    <source>
        <dbReference type="ARBA" id="ARBA00012951"/>
    </source>
</evidence>
<feature type="transmembrane region" description="Helical" evidence="17">
    <location>
        <begin position="258"/>
        <end position="277"/>
    </location>
</feature>
<evidence type="ECO:0000256" key="1">
    <source>
        <dbReference type="ARBA" id="ARBA00004651"/>
    </source>
</evidence>
<comment type="catalytic activity">
    <reaction evidence="16 17">
        <text>a quinol + 2 Fe(III)-[cytochrome c](out) = a quinone + 2 Fe(II)-[cytochrome c](out) + 2 H(+)(out)</text>
        <dbReference type="Rhea" id="RHEA:11484"/>
        <dbReference type="Rhea" id="RHEA-COMP:10350"/>
        <dbReference type="Rhea" id="RHEA-COMP:14399"/>
        <dbReference type="ChEBI" id="CHEBI:15378"/>
        <dbReference type="ChEBI" id="CHEBI:24646"/>
        <dbReference type="ChEBI" id="CHEBI:29033"/>
        <dbReference type="ChEBI" id="CHEBI:29034"/>
        <dbReference type="ChEBI" id="CHEBI:132124"/>
        <dbReference type="EC" id="7.1.1.8"/>
    </reaction>
</comment>
<dbReference type="Pfam" id="PF00034">
    <property type="entry name" value="Cytochrom_C"/>
    <property type="match status" value="1"/>
</dbReference>
<keyword evidence="15 17" id="KW-0472">Membrane</keyword>
<dbReference type="InterPro" id="IPR050597">
    <property type="entry name" value="Cytochrome_c_Oxidase_Subunit"/>
</dbReference>
<reference evidence="22" key="1">
    <citation type="submission" date="2016-10" db="EMBL/GenBank/DDBJ databases">
        <authorList>
            <person name="Varghese N."/>
            <person name="Submissions S."/>
        </authorList>
    </citation>
    <scope>NUCLEOTIDE SEQUENCE [LARGE SCALE GENOMIC DNA]</scope>
    <source>
        <strain evidence="22">DSM 22127</strain>
    </source>
</reference>
<feature type="transmembrane region" description="Helical" evidence="17">
    <location>
        <begin position="21"/>
        <end position="43"/>
    </location>
</feature>
<keyword evidence="6 17" id="KW-0349">Heme</keyword>
<evidence type="ECO:0000256" key="15">
    <source>
        <dbReference type="ARBA" id="ARBA00023136"/>
    </source>
</evidence>
<gene>
    <name evidence="21" type="ORF">SAMN04488570_0587</name>
</gene>
<keyword evidence="9 17" id="KW-0479">Metal-binding</keyword>
<dbReference type="GO" id="GO:0020037">
    <property type="term" value="F:heme binding"/>
    <property type="evidence" value="ECO:0007669"/>
    <property type="project" value="UniProtKB-UniRule"/>
</dbReference>
<evidence type="ECO:0000313" key="22">
    <source>
        <dbReference type="Proteomes" id="UP000198859"/>
    </source>
</evidence>
<comment type="subunit">
    <text evidence="17">The cytochrome bc1 complex is composed of a cytochrome b (QcrB), the Rieske iron-sulfur protein (QcrA) and a diheme cytochrome c (QcrC) subunit.</text>
</comment>
<evidence type="ECO:0000256" key="5">
    <source>
        <dbReference type="ARBA" id="ARBA00022475"/>
    </source>
</evidence>
<protein>
    <recommendedName>
        <fullName evidence="3 17">Cytochrome bc1 complex cytochrome c subunit</fullName>
        <ecNumber evidence="2 17">7.1.1.8</ecNumber>
    </recommendedName>
</protein>
<keyword evidence="7 17" id="KW-0679">Respiratory chain</keyword>
<dbReference type="Proteomes" id="UP000198859">
    <property type="component" value="Chromosome I"/>
</dbReference>
<keyword evidence="10" id="KW-0677">Repeat</keyword>
<evidence type="ECO:0000256" key="7">
    <source>
        <dbReference type="ARBA" id="ARBA00022660"/>
    </source>
</evidence>
<feature type="binding site" description="covalent" evidence="18">
    <location>
        <position position="69"/>
    </location>
    <ligand>
        <name>heme c</name>
        <dbReference type="ChEBI" id="CHEBI:61717"/>
        <label>1</label>
    </ligand>
</feature>
<keyword evidence="5 17" id="KW-1003">Cell membrane</keyword>
<dbReference type="InterPro" id="IPR009152">
    <property type="entry name" value="bc1_cytC-su"/>
</dbReference>
<keyword evidence="14 17" id="KW-0408">Iron</keyword>
<evidence type="ECO:0000256" key="13">
    <source>
        <dbReference type="ARBA" id="ARBA00022989"/>
    </source>
</evidence>
<dbReference type="InterPro" id="IPR036909">
    <property type="entry name" value="Cyt_c-like_dom_sf"/>
</dbReference>
<feature type="binding site" description="axial binding residue" evidence="19">
    <location>
        <position position="177"/>
    </location>
    <ligand>
        <name>heme c</name>
        <dbReference type="ChEBI" id="CHEBI:61717"/>
        <label>2</label>
    </ligand>
    <ligandPart>
        <name>Fe</name>
        <dbReference type="ChEBI" id="CHEBI:18248"/>
    </ligandPart>
</feature>
<organism evidence="21 22">
    <name type="scientific">Nocardioides scoriae</name>
    <dbReference type="NCBI Taxonomy" id="642780"/>
    <lineage>
        <taxon>Bacteria</taxon>
        <taxon>Bacillati</taxon>
        <taxon>Actinomycetota</taxon>
        <taxon>Actinomycetes</taxon>
        <taxon>Propionibacteriales</taxon>
        <taxon>Nocardioidaceae</taxon>
        <taxon>Nocardioides</taxon>
    </lineage>
</organism>
<keyword evidence="8 17" id="KW-0812">Transmembrane</keyword>
<feature type="binding site" description="covalent" evidence="18">
    <location>
        <position position="72"/>
    </location>
    <ligand>
        <name>heme c</name>
        <dbReference type="ChEBI" id="CHEBI:61717"/>
        <label>1</label>
    </ligand>
</feature>
<dbReference type="Pfam" id="PF13442">
    <property type="entry name" value="Cytochrome_CBB3"/>
    <property type="match status" value="1"/>
</dbReference>
<accession>A0A1H1MIX0</accession>
<sequence length="289" mass="30041">MRLTQKLGSRLTGRISARRRSRAAGPLVVLVALLMTGGLYSVLSPATAETKTADEDTVAQGRALFLVGCASCHGKNGEGIPTAQGNQYGPSLIGVGAASVDFQVGTGRMPMAQPGGQALRKPPVYDAQEIEALAAYVDSLGPGPAVPAEEDYDTSGVENESVVRGGELFRTNCTACHNFAGAGGALPRGRFAPSLDGVSNKHIFEAMLTGPQQMPVFSDEVLTPEDKRDIIAYLNKRQDSPAYGGFQLGSLGPVTEGLAAWLIGIGGLVGFAVWIAAHSTRSTKKKGAA</sequence>
<dbReference type="Gene3D" id="1.10.760.10">
    <property type="entry name" value="Cytochrome c-like domain"/>
    <property type="match status" value="2"/>
</dbReference>
<dbReference type="STRING" id="642780.SAMN04488570_0587"/>
<evidence type="ECO:0000256" key="12">
    <source>
        <dbReference type="ARBA" id="ARBA00022982"/>
    </source>
</evidence>
<dbReference type="EMBL" id="LT629757">
    <property type="protein sequence ID" value="SDR86315.1"/>
    <property type="molecule type" value="Genomic_DNA"/>
</dbReference>
<comment type="PTM">
    <text evidence="18">Binds 2 heme c groups covalently per subunit.</text>
</comment>
<dbReference type="AlphaFoldDB" id="A0A1H1MIX0"/>